<comment type="catalytic activity">
    <reaction evidence="1 7">
        <text>6-phospho-D-glucono-1,5-lactone + H2O = 6-phospho-D-gluconate + H(+)</text>
        <dbReference type="Rhea" id="RHEA:12556"/>
        <dbReference type="ChEBI" id="CHEBI:15377"/>
        <dbReference type="ChEBI" id="CHEBI:15378"/>
        <dbReference type="ChEBI" id="CHEBI:57955"/>
        <dbReference type="ChEBI" id="CHEBI:58759"/>
        <dbReference type="EC" id="3.1.1.31"/>
    </reaction>
</comment>
<evidence type="ECO:0000256" key="2">
    <source>
        <dbReference type="ARBA" id="ARBA00002681"/>
    </source>
</evidence>
<dbReference type="AlphaFoldDB" id="W0SMU2"/>
<keyword evidence="7" id="KW-0378">Hydrolase</keyword>
<dbReference type="Proteomes" id="UP000031637">
    <property type="component" value="Chromosome"/>
</dbReference>
<dbReference type="Pfam" id="PF01182">
    <property type="entry name" value="Glucosamine_iso"/>
    <property type="match status" value="1"/>
</dbReference>
<dbReference type="OrthoDB" id="9810967at2"/>
<evidence type="ECO:0000256" key="5">
    <source>
        <dbReference type="ARBA" id="ARBA00013198"/>
    </source>
</evidence>
<sequence length="239" mass="25861">MAGNRGRAMNGQAWTFPADVWPQAAAGLVQQRVAAGLRERGECSVMLTGGRSAGSLYRAWAAMPDFRQLAGIAFYFGDERCVAADHPASNYDMARQTLFRNGLPAGCRVFRMEADTPDHDAAARRYEQILPEQLDVLLLGVGEDGHVASLFPGSPALHERLRRVVPVVGPKPPPQRLTITPPVIARAKTVFVLATGLAKARVWEMAMLDPADADNLPARLVLNANWLLDAAPPGGLFIE</sequence>
<comment type="pathway">
    <text evidence="3 7">Carbohydrate degradation; pentose phosphate pathway; D-ribulose 5-phosphate from D-glucose 6-phosphate (oxidative stage): step 2/3.</text>
</comment>
<evidence type="ECO:0000256" key="6">
    <source>
        <dbReference type="ARBA" id="ARBA00020337"/>
    </source>
</evidence>
<dbReference type="KEGG" id="shd:SUTH_03363"/>
<keyword evidence="10" id="KW-1185">Reference proteome</keyword>
<name>W0SMU2_9PROT</name>
<dbReference type="SUPFAM" id="SSF100950">
    <property type="entry name" value="NagB/RpiA/CoA transferase-like"/>
    <property type="match status" value="1"/>
</dbReference>
<dbReference type="UniPathway" id="UPA00115">
    <property type="reaction ID" value="UER00409"/>
</dbReference>
<dbReference type="InterPro" id="IPR037171">
    <property type="entry name" value="NagB/RpiA_transferase-like"/>
</dbReference>
<evidence type="ECO:0000259" key="8">
    <source>
        <dbReference type="Pfam" id="PF01182"/>
    </source>
</evidence>
<protein>
    <recommendedName>
        <fullName evidence="6 7">6-phosphogluconolactonase</fullName>
        <shortName evidence="7">6PGL</shortName>
        <ecNumber evidence="5 7">3.1.1.31</ecNumber>
    </recommendedName>
</protein>
<reference evidence="9 10" key="1">
    <citation type="journal article" date="2014" name="Syst. Appl. Microbiol.">
        <title>Complete genomes of freshwater sulfur oxidizers Sulfuricella denitrificans skB26 and Sulfuritalea hydrogenivorans sk43H: genetic insights into the sulfur oxidation pathway of betaproteobacteria.</title>
        <authorList>
            <person name="Watanabe T."/>
            <person name="Kojima H."/>
            <person name="Fukui M."/>
        </authorList>
    </citation>
    <scope>NUCLEOTIDE SEQUENCE [LARGE SCALE GENOMIC DNA]</scope>
    <source>
        <strain evidence="9">DSM22779</strain>
    </source>
</reference>
<dbReference type="GO" id="GO:0005975">
    <property type="term" value="P:carbohydrate metabolic process"/>
    <property type="evidence" value="ECO:0007669"/>
    <property type="project" value="UniProtKB-UniRule"/>
</dbReference>
<dbReference type="EC" id="3.1.1.31" evidence="5 7"/>
<gene>
    <name evidence="7" type="primary">pgl</name>
    <name evidence="9" type="ORF">SUTH_03363</name>
</gene>
<dbReference type="GO" id="GO:0006098">
    <property type="term" value="P:pentose-phosphate shunt"/>
    <property type="evidence" value="ECO:0007669"/>
    <property type="project" value="UniProtKB-UniPathway"/>
</dbReference>
<dbReference type="InterPro" id="IPR006148">
    <property type="entry name" value="Glc/Gal-6P_isomerase"/>
</dbReference>
<dbReference type="PANTHER" id="PTHR11054">
    <property type="entry name" value="6-PHOSPHOGLUCONOLACTONASE"/>
    <property type="match status" value="1"/>
</dbReference>
<dbReference type="NCBIfam" id="TIGR01198">
    <property type="entry name" value="pgl"/>
    <property type="match status" value="1"/>
</dbReference>
<evidence type="ECO:0000256" key="3">
    <source>
        <dbReference type="ARBA" id="ARBA00004961"/>
    </source>
</evidence>
<accession>W0SMU2</accession>
<organism evidence="9 10">
    <name type="scientific">Sulfuritalea hydrogenivorans sk43H</name>
    <dbReference type="NCBI Taxonomy" id="1223802"/>
    <lineage>
        <taxon>Bacteria</taxon>
        <taxon>Pseudomonadati</taxon>
        <taxon>Pseudomonadota</taxon>
        <taxon>Betaproteobacteria</taxon>
        <taxon>Nitrosomonadales</taxon>
        <taxon>Sterolibacteriaceae</taxon>
        <taxon>Sulfuritalea</taxon>
    </lineage>
</organism>
<feature type="domain" description="Glucosamine/galactosamine-6-phosphate isomerase" evidence="8">
    <location>
        <begin position="23"/>
        <end position="222"/>
    </location>
</feature>
<evidence type="ECO:0000256" key="7">
    <source>
        <dbReference type="RuleBase" id="RU365095"/>
    </source>
</evidence>
<dbReference type="Gene3D" id="3.40.50.1360">
    <property type="match status" value="1"/>
</dbReference>
<dbReference type="InterPro" id="IPR039104">
    <property type="entry name" value="6PGL"/>
</dbReference>
<evidence type="ECO:0000313" key="10">
    <source>
        <dbReference type="Proteomes" id="UP000031637"/>
    </source>
</evidence>
<comment type="function">
    <text evidence="2 7">Hydrolysis of 6-phosphogluconolactone to 6-phosphogluconate.</text>
</comment>
<dbReference type="EMBL" id="AP012547">
    <property type="protein sequence ID" value="BAO31133.1"/>
    <property type="molecule type" value="Genomic_DNA"/>
</dbReference>
<dbReference type="CDD" id="cd01400">
    <property type="entry name" value="6PGL"/>
    <property type="match status" value="1"/>
</dbReference>
<dbReference type="PANTHER" id="PTHR11054:SF0">
    <property type="entry name" value="6-PHOSPHOGLUCONOLACTONASE"/>
    <property type="match status" value="1"/>
</dbReference>
<evidence type="ECO:0000313" key="9">
    <source>
        <dbReference type="EMBL" id="BAO31133.1"/>
    </source>
</evidence>
<proteinExistence type="inferred from homology"/>
<comment type="similarity">
    <text evidence="4 7">Belongs to the glucosamine/galactosamine-6-phosphate isomerase family. 6-phosphogluconolactonase subfamily.</text>
</comment>
<dbReference type="STRING" id="1223802.SUTH_03363"/>
<evidence type="ECO:0000256" key="4">
    <source>
        <dbReference type="ARBA" id="ARBA00010662"/>
    </source>
</evidence>
<dbReference type="GO" id="GO:0017057">
    <property type="term" value="F:6-phosphogluconolactonase activity"/>
    <property type="evidence" value="ECO:0007669"/>
    <property type="project" value="UniProtKB-UniRule"/>
</dbReference>
<dbReference type="HOGENOM" id="CLU_053947_2_0_4"/>
<dbReference type="InterPro" id="IPR005900">
    <property type="entry name" value="6-phosphogluconolactonase_DevB"/>
</dbReference>
<dbReference type="RefSeq" id="WP_052473734.1">
    <property type="nucleotide sequence ID" value="NZ_AP012547.1"/>
</dbReference>
<evidence type="ECO:0000256" key="1">
    <source>
        <dbReference type="ARBA" id="ARBA00000832"/>
    </source>
</evidence>